<dbReference type="NCBIfam" id="TIGR04223">
    <property type="entry name" value="quorum_AgrD"/>
    <property type="match status" value="1"/>
</dbReference>
<gene>
    <name evidence="1" type="ORF">GTO89_10680</name>
</gene>
<dbReference type="EMBL" id="WXEX01000008">
    <property type="protein sequence ID" value="MZP43504.1"/>
    <property type="molecule type" value="Genomic_DNA"/>
</dbReference>
<dbReference type="PROSITE" id="PS51257">
    <property type="entry name" value="PROKAR_LIPOPROTEIN"/>
    <property type="match status" value="1"/>
</dbReference>
<sequence length="43" mass="4354">MHVKKAGLISAVAALLTLLANLGIASACAYSGYQPEVPAALKK</sequence>
<keyword evidence="2" id="KW-1185">Reference proteome</keyword>
<proteinExistence type="predicted"/>
<dbReference type="AlphaFoldDB" id="A0A845LDQ5"/>
<name>A0A845LDQ5_HELGE</name>
<evidence type="ECO:0000313" key="2">
    <source>
        <dbReference type="Proteomes" id="UP000471031"/>
    </source>
</evidence>
<dbReference type="InterPro" id="IPR009229">
    <property type="entry name" value="AgrD"/>
</dbReference>
<protein>
    <submittedName>
        <fullName evidence="1">Cyclic lactone autoinducer peptide</fullName>
    </submittedName>
</protein>
<organism evidence="1 2">
    <name type="scientific">Heliomicrobium gestii</name>
    <name type="common">Heliobacterium gestii</name>
    <dbReference type="NCBI Taxonomy" id="2699"/>
    <lineage>
        <taxon>Bacteria</taxon>
        <taxon>Bacillati</taxon>
        <taxon>Bacillota</taxon>
        <taxon>Clostridia</taxon>
        <taxon>Eubacteriales</taxon>
        <taxon>Heliobacteriaceae</taxon>
        <taxon>Heliomicrobium</taxon>
    </lineage>
</organism>
<dbReference type="Proteomes" id="UP000471031">
    <property type="component" value="Unassembled WGS sequence"/>
</dbReference>
<evidence type="ECO:0000313" key="1">
    <source>
        <dbReference type="EMBL" id="MZP43504.1"/>
    </source>
</evidence>
<accession>A0A845LDQ5</accession>
<comment type="caution">
    <text evidence="1">The sequence shown here is derived from an EMBL/GenBank/DDBJ whole genome shotgun (WGS) entry which is preliminary data.</text>
</comment>
<reference evidence="1 2" key="1">
    <citation type="submission" date="2020-01" db="EMBL/GenBank/DDBJ databases">
        <title>Whole genome sequence of Heliobacterium gestii DSM 11169.</title>
        <authorList>
            <person name="Kyndt J.A."/>
            <person name="Meyer T.E."/>
        </authorList>
    </citation>
    <scope>NUCLEOTIDE SEQUENCE [LARGE SCALE GENOMIC DNA]</scope>
    <source>
        <strain evidence="1 2">DSM 11169</strain>
    </source>
</reference>